<feature type="region of interest" description="Disordered" evidence="1">
    <location>
        <begin position="367"/>
        <end position="395"/>
    </location>
</feature>
<organism evidence="3">
    <name type="scientific">Entomoneis paludosa</name>
    <dbReference type="NCBI Taxonomy" id="265537"/>
    <lineage>
        <taxon>Eukaryota</taxon>
        <taxon>Sar</taxon>
        <taxon>Stramenopiles</taxon>
        <taxon>Ochrophyta</taxon>
        <taxon>Bacillariophyta</taxon>
        <taxon>Bacillariophyceae</taxon>
        <taxon>Bacillariophycidae</taxon>
        <taxon>Entomoneidaceae</taxon>
        <taxon>Entomoneis</taxon>
    </lineage>
</organism>
<proteinExistence type="predicted"/>
<dbReference type="PANTHER" id="PTHR10438:SF463">
    <property type="entry name" value="THIOREDOXIN"/>
    <property type="match status" value="1"/>
</dbReference>
<dbReference type="PANTHER" id="PTHR10438">
    <property type="entry name" value="THIOREDOXIN"/>
    <property type="match status" value="1"/>
</dbReference>
<reference evidence="3" key="1">
    <citation type="submission" date="2021-01" db="EMBL/GenBank/DDBJ databases">
        <authorList>
            <person name="Corre E."/>
            <person name="Pelletier E."/>
            <person name="Niang G."/>
            <person name="Scheremetjew M."/>
            <person name="Finn R."/>
            <person name="Kale V."/>
            <person name="Holt S."/>
            <person name="Cochrane G."/>
            <person name="Meng A."/>
            <person name="Brown T."/>
            <person name="Cohen L."/>
        </authorList>
    </citation>
    <scope>NUCLEOTIDE SEQUENCE</scope>
    <source>
        <strain evidence="3">CCMP125</strain>
    </source>
</reference>
<feature type="region of interest" description="Disordered" evidence="1">
    <location>
        <begin position="1"/>
        <end position="117"/>
    </location>
</feature>
<feature type="compositionally biased region" description="Low complexity" evidence="1">
    <location>
        <begin position="221"/>
        <end position="238"/>
    </location>
</feature>
<feature type="region of interest" description="Disordered" evidence="1">
    <location>
        <begin position="264"/>
        <end position="351"/>
    </location>
</feature>
<dbReference type="EMBL" id="HBHT01018391">
    <property type="protein sequence ID" value="CAD9966364.1"/>
    <property type="molecule type" value="Transcribed_RNA"/>
</dbReference>
<dbReference type="Gene3D" id="3.40.30.10">
    <property type="entry name" value="Glutaredoxin"/>
    <property type="match status" value="1"/>
</dbReference>
<feature type="region of interest" description="Disordered" evidence="1">
    <location>
        <begin position="191"/>
        <end position="248"/>
    </location>
</feature>
<dbReference type="CDD" id="cd02947">
    <property type="entry name" value="TRX_family"/>
    <property type="match status" value="1"/>
</dbReference>
<protein>
    <recommendedName>
        <fullName evidence="2">Thioredoxin domain-containing protein</fullName>
    </recommendedName>
</protein>
<dbReference type="InterPro" id="IPR050620">
    <property type="entry name" value="Thioredoxin_H-type-like"/>
</dbReference>
<accession>A0A7S3DPW1</accession>
<feature type="compositionally biased region" description="Basic and acidic residues" evidence="1">
    <location>
        <begin position="71"/>
        <end position="82"/>
    </location>
</feature>
<feature type="compositionally biased region" description="Basic and acidic residues" evidence="1">
    <location>
        <begin position="272"/>
        <end position="281"/>
    </location>
</feature>
<feature type="domain" description="Thioredoxin" evidence="2">
    <location>
        <begin position="375"/>
        <end position="536"/>
    </location>
</feature>
<dbReference type="PROSITE" id="PS51352">
    <property type="entry name" value="THIOREDOXIN_2"/>
    <property type="match status" value="1"/>
</dbReference>
<sequence>MNGMDIEATNGSVVSSGYDRPNRSIGSSGARTGSMTGGDDLQHQDQQQPESCAETRPQHLEQMRPSAVEGEGDRRQPFDESHGVSIQPARAQQHHLAPQSSFQPRPPSDGSFVTVGELKPNWSGGTFPPRTRMISANSNLLRGSGSNPWLHQQHPKPPPMGEFITVSSLEPPTSSSSFACTTCVSASTQFRKMSENPSRRTTSDLTGHRNIPAQTFSANLPQRRAPIRAAPRTTGAAPKTLKRENSAASATRFLAALAKACKKRQREDEEQERAKLQKSKTDPFGTSQPATAGMIDSSNKKARRDSGDIQSSSECKRNPEEVHDSHPEECGNDPSERLGDKKSSCQAESSTSVDMLGAAPYVAPETSGAVGNSFQSPGQASNEVSETEEKLDPKTSTALLLSASSSEHAVRDFITEVVRKSKLSENKMVVVHFTASWCKACHNMEPALQRIKDDNQKAQENGGGKIEFITMNVGNKTSKCDQQKTPEALSDLVAQAWNVQALPTFFLWKQGQLVQRVSGTADPFRLFYSMHKEEQDTASPGTADPTGKVAPRMTGVTTLQLLE</sequence>
<dbReference type="AlphaFoldDB" id="A0A7S3DPW1"/>
<feature type="compositionally biased region" description="Basic and acidic residues" evidence="1">
    <location>
        <begin position="314"/>
        <end position="343"/>
    </location>
</feature>
<name>A0A7S3DPW1_9STRA</name>
<feature type="compositionally biased region" description="Polar residues" evidence="1">
    <location>
        <begin position="24"/>
        <end position="34"/>
    </location>
</feature>
<dbReference type="InterPro" id="IPR013766">
    <property type="entry name" value="Thioredoxin_domain"/>
</dbReference>
<feature type="compositionally biased region" description="Polar residues" evidence="1">
    <location>
        <begin position="369"/>
        <end position="384"/>
    </location>
</feature>
<feature type="compositionally biased region" description="Basic and acidic residues" evidence="1">
    <location>
        <begin position="192"/>
        <end position="202"/>
    </location>
</feature>
<evidence type="ECO:0000259" key="2">
    <source>
        <dbReference type="PROSITE" id="PS51352"/>
    </source>
</evidence>
<evidence type="ECO:0000313" key="3">
    <source>
        <dbReference type="EMBL" id="CAD9966364.1"/>
    </source>
</evidence>
<dbReference type="Pfam" id="PF00085">
    <property type="entry name" value="Thioredoxin"/>
    <property type="match status" value="1"/>
</dbReference>
<dbReference type="InterPro" id="IPR036249">
    <property type="entry name" value="Thioredoxin-like_sf"/>
</dbReference>
<gene>
    <name evidence="3" type="ORF">APAL1065_LOCUS12328</name>
</gene>
<dbReference type="SUPFAM" id="SSF52833">
    <property type="entry name" value="Thioredoxin-like"/>
    <property type="match status" value="1"/>
</dbReference>
<evidence type="ECO:0000256" key="1">
    <source>
        <dbReference type="SAM" id="MobiDB-lite"/>
    </source>
</evidence>